<dbReference type="Proteomes" id="UP001172102">
    <property type="component" value="Unassembled WGS sequence"/>
</dbReference>
<evidence type="ECO:0000256" key="4">
    <source>
        <dbReference type="ARBA" id="ARBA00022825"/>
    </source>
</evidence>
<dbReference type="Pfam" id="PF02897">
    <property type="entry name" value="Peptidase_S9_N"/>
    <property type="match status" value="1"/>
</dbReference>
<dbReference type="InterPro" id="IPR023302">
    <property type="entry name" value="Pept_S9A_N"/>
</dbReference>
<organism evidence="9 10">
    <name type="scientific">Lasiosphaeris hirsuta</name>
    <dbReference type="NCBI Taxonomy" id="260670"/>
    <lineage>
        <taxon>Eukaryota</taxon>
        <taxon>Fungi</taxon>
        <taxon>Dikarya</taxon>
        <taxon>Ascomycota</taxon>
        <taxon>Pezizomycotina</taxon>
        <taxon>Sordariomycetes</taxon>
        <taxon>Sordariomycetidae</taxon>
        <taxon>Sordariales</taxon>
        <taxon>Lasiosphaeriaceae</taxon>
        <taxon>Lasiosphaeris</taxon>
    </lineage>
</organism>
<dbReference type="PANTHER" id="PTHR11757">
    <property type="entry name" value="PROTEASE FAMILY S9A OLIGOPEPTIDASE"/>
    <property type="match status" value="1"/>
</dbReference>
<keyword evidence="3 6" id="KW-0378">Hydrolase</keyword>
<evidence type="ECO:0000256" key="5">
    <source>
        <dbReference type="ARBA" id="ARBA00045448"/>
    </source>
</evidence>
<dbReference type="InterPro" id="IPR051543">
    <property type="entry name" value="Serine_Peptidase_S9A"/>
</dbReference>
<name>A0AA40AYK3_9PEZI</name>
<evidence type="ECO:0000256" key="6">
    <source>
        <dbReference type="RuleBase" id="RU368024"/>
    </source>
</evidence>
<feature type="domain" description="Peptidase S9 prolyl oligopeptidase catalytic" evidence="7">
    <location>
        <begin position="485"/>
        <end position="701"/>
    </location>
</feature>
<dbReference type="EMBL" id="JAUKUA010000002">
    <property type="protein sequence ID" value="KAK0724352.1"/>
    <property type="molecule type" value="Genomic_DNA"/>
</dbReference>
<dbReference type="InterPro" id="IPR002470">
    <property type="entry name" value="Peptidase_S9A"/>
</dbReference>
<dbReference type="GO" id="GO:0006508">
    <property type="term" value="P:proteolysis"/>
    <property type="evidence" value="ECO:0007669"/>
    <property type="project" value="UniProtKB-KW"/>
</dbReference>
<evidence type="ECO:0000313" key="10">
    <source>
        <dbReference type="Proteomes" id="UP001172102"/>
    </source>
</evidence>
<feature type="domain" description="Peptidase S9A N-terminal" evidence="8">
    <location>
        <begin position="17"/>
        <end position="425"/>
    </location>
</feature>
<dbReference type="SUPFAM" id="SSF50993">
    <property type="entry name" value="Peptidase/esterase 'gauge' domain"/>
    <property type="match status" value="1"/>
</dbReference>
<proteinExistence type="inferred from homology"/>
<dbReference type="Pfam" id="PF00326">
    <property type="entry name" value="Peptidase_S9"/>
    <property type="match status" value="1"/>
</dbReference>
<dbReference type="Gene3D" id="2.130.10.120">
    <property type="entry name" value="Prolyl oligopeptidase, N-terminal domain"/>
    <property type="match status" value="1"/>
</dbReference>
<dbReference type="SUPFAM" id="SSF53474">
    <property type="entry name" value="alpha/beta-Hydrolases"/>
    <property type="match status" value="1"/>
</dbReference>
<dbReference type="InterPro" id="IPR001375">
    <property type="entry name" value="Peptidase_S9_cat"/>
</dbReference>
<evidence type="ECO:0000256" key="3">
    <source>
        <dbReference type="ARBA" id="ARBA00022801"/>
    </source>
</evidence>
<gene>
    <name evidence="9" type="ORF">B0H67DRAFT_656747</name>
</gene>
<evidence type="ECO:0000259" key="8">
    <source>
        <dbReference type="Pfam" id="PF02897"/>
    </source>
</evidence>
<accession>A0AA40AYK3</accession>
<evidence type="ECO:0000256" key="2">
    <source>
        <dbReference type="ARBA" id="ARBA00022670"/>
    </source>
</evidence>
<dbReference type="PRINTS" id="PR00862">
    <property type="entry name" value="PROLIGOPTASE"/>
</dbReference>
<evidence type="ECO:0000313" key="9">
    <source>
        <dbReference type="EMBL" id="KAK0724352.1"/>
    </source>
</evidence>
<dbReference type="InterPro" id="IPR029058">
    <property type="entry name" value="AB_hydrolase_fold"/>
</dbReference>
<dbReference type="EC" id="3.4.21.-" evidence="6"/>
<reference evidence="9" key="1">
    <citation type="submission" date="2023-06" db="EMBL/GenBank/DDBJ databases">
        <title>Genome-scale phylogeny and comparative genomics of the fungal order Sordariales.</title>
        <authorList>
            <consortium name="Lawrence Berkeley National Laboratory"/>
            <person name="Hensen N."/>
            <person name="Bonometti L."/>
            <person name="Westerberg I."/>
            <person name="Brannstrom I.O."/>
            <person name="Guillou S."/>
            <person name="Cros-Aarteil S."/>
            <person name="Calhoun S."/>
            <person name="Haridas S."/>
            <person name="Kuo A."/>
            <person name="Mondo S."/>
            <person name="Pangilinan J."/>
            <person name="Riley R."/>
            <person name="Labutti K."/>
            <person name="Andreopoulos B."/>
            <person name="Lipzen A."/>
            <person name="Chen C."/>
            <person name="Yanf M."/>
            <person name="Daum C."/>
            <person name="Ng V."/>
            <person name="Clum A."/>
            <person name="Steindorff A."/>
            <person name="Ohm R."/>
            <person name="Martin F."/>
            <person name="Silar P."/>
            <person name="Natvig D."/>
            <person name="Lalanne C."/>
            <person name="Gautier V."/>
            <person name="Ament-Velasquez S.L."/>
            <person name="Kruys A."/>
            <person name="Hutchinson M.I."/>
            <person name="Powell A.J."/>
            <person name="Barry K."/>
            <person name="Miller A.N."/>
            <person name="Grigoriev I.V."/>
            <person name="Debuchy R."/>
            <person name="Gladieux P."/>
            <person name="Thoren M.H."/>
            <person name="Johannesson H."/>
        </authorList>
    </citation>
    <scope>NUCLEOTIDE SEQUENCE</scope>
    <source>
        <strain evidence="9">SMH4607-1</strain>
    </source>
</reference>
<keyword evidence="4 6" id="KW-0720">Serine protease</keyword>
<dbReference type="AlphaFoldDB" id="A0AA40AYK3"/>
<comment type="caution">
    <text evidence="9">The sequence shown here is derived from an EMBL/GenBank/DDBJ whole genome shotgun (WGS) entry which is preliminary data.</text>
</comment>
<evidence type="ECO:0000259" key="7">
    <source>
        <dbReference type="Pfam" id="PF00326"/>
    </source>
</evidence>
<dbReference type="GO" id="GO:0004252">
    <property type="term" value="F:serine-type endopeptidase activity"/>
    <property type="evidence" value="ECO:0007669"/>
    <property type="project" value="UniProtKB-UniRule"/>
</dbReference>
<dbReference type="PANTHER" id="PTHR11757:SF19">
    <property type="entry name" value="PROLYL ENDOPEPTIDASE-LIKE"/>
    <property type="match status" value="1"/>
</dbReference>
<keyword evidence="10" id="KW-1185">Reference proteome</keyword>
<dbReference type="Gene3D" id="3.40.50.1820">
    <property type="entry name" value="alpha/beta hydrolase"/>
    <property type="match status" value="1"/>
</dbReference>
<comment type="function">
    <text evidence="5">Serine peptidase whose precise substrate specificity remains unclear. Does not cleave peptides after a arginine or lysine residue. Regulates trans-Golgi network morphology and sorting by regulating the membrane binding of the AP-1 complex. May play a role in the regulation of synaptic vesicle exocytosis.</text>
</comment>
<comment type="similarity">
    <text evidence="1 6">Belongs to the peptidase S9A family.</text>
</comment>
<evidence type="ECO:0000256" key="1">
    <source>
        <dbReference type="ARBA" id="ARBA00005228"/>
    </source>
</evidence>
<keyword evidence="2 6" id="KW-0645">Protease</keyword>
<sequence length="705" mass="77806">MKNSSLFSSDISAPRAEIRPVTETHHGITRTDDYAWLRASNWQEVLKNPSMLPDDIRTHLEAENAYQESLMSDTVSLQETVFQEIRGRIKEDDSGVPLKHGPFAYGYSYQTGGQHPRYFRTGRDGGEQSILLDGDAEAQGHKYFQLGSAKHSPDHRHLMWAFDNKGSELYTLRVRDLETGLDGPDSVPNAESSGGSWTEDGSAFVYVAKDENHRSSKAMLHRLGTPVADDVLLYEEADPVFSVHVYQTDDRRRIVIGAHSHETAECRIVSSAAPTEPLTLVAARQVGRKYEVESGDDVLFILTNADGATDFKIVAAPAADPGPENWTDVVPHERGRLILSFRVFADFVVWRERRDGLARVVVRHRETGSEHVVVGLDGEEFGCFNGLWSCEYDTEMIQCSFSSMRTPTVTLDHNMRTRERLILKTQTVPSGHDPNDYVTRRLAAPADDGELVPVSLLYRSDTCLDGSAPCYLNGYGSYGIVVEAQFDIQLLSLADRGFVVALAHIRGGRDKGHSWYTDTKREHKTRTFRDFVAVANHLVAQGITSHHRIVARGASAGGLLMGAVANEAPGAFGAIIAQVPFVDVLATMLDESLPLTPSDRPEWGDPIASEDDYRTIAAYSPIDNIVAQAYPPILATTGLTDKSVCYWEAAKWVARLRELKTNDSPVLLRTNMSAGHSGASGRFSWRREVAFVLAFAIKAVGSAIG</sequence>
<protein>
    <recommendedName>
        <fullName evidence="6">Prolyl endopeptidase</fullName>
        <ecNumber evidence="6">3.4.21.-</ecNumber>
    </recommendedName>
</protein>